<evidence type="ECO:0000313" key="3">
    <source>
        <dbReference type="EMBL" id="AJK45591.1"/>
    </source>
</evidence>
<reference evidence="3 4" key="2">
    <citation type="journal article" date="2016" name="Appl. Microbiol. Biotechnol.">
        <title>Mutations improving production and secretion of extracellular lipase by Burkholderia glumae PG1.</title>
        <authorList>
            <person name="Knapp A."/>
            <person name="Voget S."/>
            <person name="Gao R."/>
            <person name="Zaburannyi N."/>
            <person name="Krysciak D."/>
            <person name="Breuer M."/>
            <person name="Hauer B."/>
            <person name="Streit W.R."/>
            <person name="Muller R."/>
            <person name="Daniel R."/>
            <person name="Jaeger K.E."/>
        </authorList>
    </citation>
    <scope>NUCLEOTIDE SEQUENCE [LARGE SCALE GENOMIC DNA]</scope>
    <source>
        <strain evidence="3 4">PG1</strain>
    </source>
</reference>
<keyword evidence="2" id="KW-0812">Transmembrane</keyword>
<keyword evidence="2" id="KW-1133">Transmembrane helix</keyword>
<dbReference type="RefSeq" id="WP_042624290.1">
    <property type="nucleotide sequence ID" value="NZ_BSTO01000017.1"/>
</dbReference>
<keyword evidence="2" id="KW-0472">Membrane</keyword>
<dbReference type="HOGENOM" id="CLU_191276_0_0_4"/>
<sequence length="64" mass="6401">MSEQRRKDPVRGVSVMIVVIVLLVIGTVLYNAISEKRAYDAQQGGGASAAAPATSSAAGPASGG</sequence>
<feature type="region of interest" description="Disordered" evidence="1">
    <location>
        <begin position="44"/>
        <end position="64"/>
    </location>
</feature>
<evidence type="ECO:0000256" key="2">
    <source>
        <dbReference type="SAM" id="Phobius"/>
    </source>
</evidence>
<protein>
    <recommendedName>
        <fullName evidence="5">Signal peptide transmembrane protein</fullName>
    </recommendedName>
</protein>
<accession>A0A0B6S025</accession>
<evidence type="ECO:0000313" key="4">
    <source>
        <dbReference type="Proteomes" id="UP000031838"/>
    </source>
</evidence>
<gene>
    <name evidence="3" type="ORF">BGL_1c10670</name>
</gene>
<reference evidence="4" key="1">
    <citation type="submission" date="2011-03" db="EMBL/GenBank/DDBJ databases">
        <authorList>
            <person name="Voget S."/>
            <person name="Streit W.R."/>
            <person name="Jaeger K.E."/>
            <person name="Daniel R."/>
        </authorList>
    </citation>
    <scope>NUCLEOTIDE SEQUENCE [LARGE SCALE GENOMIC DNA]</scope>
    <source>
        <strain evidence="4">PG1</strain>
    </source>
</reference>
<organism evidence="3 4">
    <name type="scientific">Burkholderia plantarii</name>
    <dbReference type="NCBI Taxonomy" id="41899"/>
    <lineage>
        <taxon>Bacteria</taxon>
        <taxon>Pseudomonadati</taxon>
        <taxon>Pseudomonadota</taxon>
        <taxon>Betaproteobacteria</taxon>
        <taxon>Burkholderiales</taxon>
        <taxon>Burkholderiaceae</taxon>
        <taxon>Burkholderia</taxon>
    </lineage>
</organism>
<evidence type="ECO:0000256" key="1">
    <source>
        <dbReference type="SAM" id="MobiDB-lite"/>
    </source>
</evidence>
<keyword evidence="4" id="KW-1185">Reference proteome</keyword>
<dbReference type="EMBL" id="CP002580">
    <property type="protein sequence ID" value="AJK45591.1"/>
    <property type="molecule type" value="Genomic_DNA"/>
</dbReference>
<name>A0A0B6S025_BURPL</name>
<proteinExistence type="predicted"/>
<dbReference type="KEGG" id="bgp:BGL_1c10670"/>
<dbReference type="Proteomes" id="UP000031838">
    <property type="component" value="Chromosome 1"/>
</dbReference>
<feature type="compositionally biased region" description="Low complexity" evidence="1">
    <location>
        <begin position="48"/>
        <end position="64"/>
    </location>
</feature>
<evidence type="ECO:0008006" key="5">
    <source>
        <dbReference type="Google" id="ProtNLM"/>
    </source>
</evidence>
<dbReference type="AlphaFoldDB" id="A0A0B6S025"/>
<dbReference type="KEGG" id="bpla:bpln_1g10230"/>
<feature type="transmembrane region" description="Helical" evidence="2">
    <location>
        <begin position="12"/>
        <end position="33"/>
    </location>
</feature>